<dbReference type="RefSeq" id="WP_344112828.1">
    <property type="nucleotide sequence ID" value="NZ_BAAANE010000007.1"/>
</dbReference>
<dbReference type="Proteomes" id="UP001501319">
    <property type="component" value="Unassembled WGS sequence"/>
</dbReference>
<feature type="binding site" evidence="9">
    <location>
        <begin position="261"/>
        <end position="268"/>
    </location>
    <ligand>
        <name>ATP</name>
        <dbReference type="ChEBI" id="CHEBI:30616"/>
    </ligand>
</feature>
<evidence type="ECO:0000256" key="7">
    <source>
        <dbReference type="ARBA" id="ARBA00034808"/>
    </source>
</evidence>
<keyword evidence="2 9" id="KW-0378">Hydrolase</keyword>
<dbReference type="EC" id="5.6.2.4" evidence="7"/>
<keyword evidence="12" id="KW-1185">Reference proteome</keyword>
<sequence>MPRLAIDREFLRDFARLDRKLQDRVSDVFSKFDEATHAGIHLEKVGNARDDRLRSIRIDKFWRGVVLAPESGDTYTLLKVLAHDDAYVWAQRRQVSVNTVTGRIEIRDVEAIDATLPELSRAAGGKDERLFSHIGDGDLRRLGVDDQTREFAGVLTDIVQLEAARAFLPQHQWEALYGLAAGLTPEEVWSELGAPQADEQIDPDDVDAAVQRTAERVLLVSGSAELLEVFRRPLELWRVYLHPSQCKVANASYRGPARVTGGPGTGKTVVAMHRAHHLAREGEGRVLVTTFTSTLATSLQLGLDLLVNDPRVRNRITVQHVDQLAHQVLRQRLGQPKMLSATDETRRWRQIRRSLRLPLSEIFLAEEWRQVVLAQQLSDCDAYLEAERTGRGRALGSRQRSQVWEAIDIFQRGLLDAGLWTHETVQAEAAAMLSEADDKPFRHVVVDEAQDLSPSQWRLLRATVPHAPDDVFIAGDTHQRIYQHRISLKNVGMNIAGRSVRLTVNYRTTAEILAWSLNMLHGQAIDDMDGGSETVAGYRCETHGVPPQLNGFLGRTDEQRALVEQVRAWMDAGVEPSEIGIAARSNGAVDTVVMELRRSEIEAHALTDSHAGVNAVSVGTMHRMKGLEFRCMAVVGVTAQQVPPPSAVAPIEEDRATHLQGLQRERCLLFVACTRAREQLYVSWHGMPSEFIERVL</sequence>
<comment type="catalytic activity">
    <reaction evidence="8">
        <text>ATP + H2O = ADP + phosphate + H(+)</text>
        <dbReference type="Rhea" id="RHEA:13065"/>
        <dbReference type="ChEBI" id="CHEBI:15377"/>
        <dbReference type="ChEBI" id="CHEBI:15378"/>
        <dbReference type="ChEBI" id="CHEBI:30616"/>
        <dbReference type="ChEBI" id="CHEBI:43474"/>
        <dbReference type="ChEBI" id="CHEBI:456216"/>
        <dbReference type="EC" id="5.6.2.4"/>
    </reaction>
</comment>
<proteinExistence type="predicted"/>
<keyword evidence="1 9" id="KW-0547">Nucleotide-binding</keyword>
<keyword evidence="4 9" id="KW-0067">ATP-binding</keyword>
<dbReference type="Pfam" id="PF00580">
    <property type="entry name" value="UvrD-helicase"/>
    <property type="match status" value="1"/>
</dbReference>
<dbReference type="PANTHER" id="PTHR11070">
    <property type="entry name" value="UVRD / RECB / PCRA DNA HELICASE FAMILY MEMBER"/>
    <property type="match status" value="1"/>
</dbReference>
<dbReference type="InterPro" id="IPR014017">
    <property type="entry name" value="DNA_helicase_UvrD-like_C"/>
</dbReference>
<protein>
    <recommendedName>
        <fullName evidence="7">DNA 3'-5' helicase</fullName>
        <ecNumber evidence="7">5.6.2.4</ecNumber>
    </recommendedName>
</protein>
<evidence type="ECO:0000259" key="10">
    <source>
        <dbReference type="PROSITE" id="PS51198"/>
    </source>
</evidence>
<evidence type="ECO:0000256" key="4">
    <source>
        <dbReference type="ARBA" id="ARBA00022840"/>
    </source>
</evidence>
<feature type="domain" description="UvrD-like helicase ATP-binding" evidence="10">
    <location>
        <begin position="240"/>
        <end position="509"/>
    </location>
</feature>
<name>A0ABN2FFQ8_9ACTN</name>
<keyword evidence="5" id="KW-0413">Isomerase</keyword>
<comment type="caution">
    <text evidence="11">The sequence shown here is derived from an EMBL/GenBank/DDBJ whole genome shotgun (WGS) entry which is preliminary data.</text>
</comment>
<evidence type="ECO:0000256" key="1">
    <source>
        <dbReference type="ARBA" id="ARBA00022741"/>
    </source>
</evidence>
<dbReference type="InterPro" id="IPR027417">
    <property type="entry name" value="P-loop_NTPase"/>
</dbReference>
<dbReference type="GO" id="GO:0004386">
    <property type="term" value="F:helicase activity"/>
    <property type="evidence" value="ECO:0007669"/>
    <property type="project" value="UniProtKB-KW"/>
</dbReference>
<evidence type="ECO:0000256" key="6">
    <source>
        <dbReference type="ARBA" id="ARBA00034617"/>
    </source>
</evidence>
<evidence type="ECO:0000256" key="9">
    <source>
        <dbReference type="PROSITE-ProRule" id="PRU00560"/>
    </source>
</evidence>
<evidence type="ECO:0000256" key="2">
    <source>
        <dbReference type="ARBA" id="ARBA00022801"/>
    </source>
</evidence>
<gene>
    <name evidence="11" type="ORF">GCM10009744_36770</name>
</gene>
<dbReference type="Pfam" id="PF13361">
    <property type="entry name" value="UvrD_C"/>
    <property type="match status" value="1"/>
</dbReference>
<dbReference type="InterPro" id="IPR000212">
    <property type="entry name" value="DNA_helicase_UvrD/REP"/>
</dbReference>
<reference evidence="11 12" key="1">
    <citation type="journal article" date="2019" name="Int. J. Syst. Evol. Microbiol.">
        <title>The Global Catalogue of Microorganisms (GCM) 10K type strain sequencing project: providing services to taxonomists for standard genome sequencing and annotation.</title>
        <authorList>
            <consortium name="The Broad Institute Genomics Platform"/>
            <consortium name="The Broad Institute Genome Sequencing Center for Infectious Disease"/>
            <person name="Wu L."/>
            <person name="Ma J."/>
        </authorList>
    </citation>
    <scope>NUCLEOTIDE SEQUENCE [LARGE SCALE GENOMIC DNA]</scope>
    <source>
        <strain evidence="11 12">JCM 14306</strain>
    </source>
</reference>
<dbReference type="PANTHER" id="PTHR11070:SF45">
    <property type="entry name" value="DNA 3'-5' HELICASE"/>
    <property type="match status" value="1"/>
</dbReference>
<dbReference type="EMBL" id="BAAANE010000007">
    <property type="protein sequence ID" value="GAA1643216.1"/>
    <property type="molecule type" value="Genomic_DNA"/>
</dbReference>
<organism evidence="11 12">
    <name type="scientific">Kribbella alba</name>
    <dbReference type="NCBI Taxonomy" id="190197"/>
    <lineage>
        <taxon>Bacteria</taxon>
        <taxon>Bacillati</taxon>
        <taxon>Actinomycetota</taxon>
        <taxon>Actinomycetes</taxon>
        <taxon>Propionibacteriales</taxon>
        <taxon>Kribbellaceae</taxon>
        <taxon>Kribbella</taxon>
    </lineage>
</organism>
<evidence type="ECO:0000256" key="8">
    <source>
        <dbReference type="ARBA" id="ARBA00048988"/>
    </source>
</evidence>
<evidence type="ECO:0000313" key="12">
    <source>
        <dbReference type="Proteomes" id="UP001501319"/>
    </source>
</evidence>
<evidence type="ECO:0000256" key="5">
    <source>
        <dbReference type="ARBA" id="ARBA00023235"/>
    </source>
</evidence>
<evidence type="ECO:0000313" key="11">
    <source>
        <dbReference type="EMBL" id="GAA1643216.1"/>
    </source>
</evidence>
<keyword evidence="3 9" id="KW-0347">Helicase</keyword>
<dbReference type="InterPro" id="IPR014016">
    <property type="entry name" value="UvrD-like_ATP-bd"/>
</dbReference>
<dbReference type="Gene3D" id="3.40.50.300">
    <property type="entry name" value="P-loop containing nucleotide triphosphate hydrolases"/>
    <property type="match status" value="2"/>
</dbReference>
<evidence type="ECO:0000256" key="3">
    <source>
        <dbReference type="ARBA" id="ARBA00022806"/>
    </source>
</evidence>
<comment type="catalytic activity">
    <reaction evidence="6">
        <text>Couples ATP hydrolysis with the unwinding of duplex DNA by translocating in the 3'-5' direction.</text>
        <dbReference type="EC" id="5.6.2.4"/>
    </reaction>
</comment>
<accession>A0ABN2FFQ8</accession>
<dbReference type="PROSITE" id="PS51198">
    <property type="entry name" value="UVRD_HELICASE_ATP_BIND"/>
    <property type="match status" value="1"/>
</dbReference>
<dbReference type="SUPFAM" id="SSF52540">
    <property type="entry name" value="P-loop containing nucleoside triphosphate hydrolases"/>
    <property type="match status" value="1"/>
</dbReference>